<evidence type="ECO:0000259" key="3">
    <source>
        <dbReference type="Pfam" id="PF04548"/>
    </source>
</evidence>
<proteinExistence type="predicted"/>
<keyword evidence="5" id="KW-1185">Reference proteome</keyword>
<dbReference type="InterPro" id="IPR027417">
    <property type="entry name" value="P-loop_NTPase"/>
</dbReference>
<dbReference type="Pfam" id="PF04548">
    <property type="entry name" value="AIG1"/>
    <property type="match status" value="2"/>
</dbReference>
<keyword evidence="1" id="KW-0547">Nucleotide-binding</keyword>
<organism evidence="4 5">
    <name type="scientific">Actinidia rufa</name>
    <dbReference type="NCBI Taxonomy" id="165716"/>
    <lineage>
        <taxon>Eukaryota</taxon>
        <taxon>Viridiplantae</taxon>
        <taxon>Streptophyta</taxon>
        <taxon>Embryophyta</taxon>
        <taxon>Tracheophyta</taxon>
        <taxon>Spermatophyta</taxon>
        <taxon>Magnoliopsida</taxon>
        <taxon>eudicotyledons</taxon>
        <taxon>Gunneridae</taxon>
        <taxon>Pentapetalae</taxon>
        <taxon>asterids</taxon>
        <taxon>Ericales</taxon>
        <taxon>Actinidiaceae</taxon>
        <taxon>Actinidia</taxon>
    </lineage>
</organism>
<protein>
    <submittedName>
        <fullName evidence="4">P-loop containing nucleoside triphosphate hydrolases superfamily protein</fullName>
    </submittedName>
</protein>
<dbReference type="PANTHER" id="PTHR10903:SF184">
    <property type="entry name" value="GTP-BINDING PROTEIN A"/>
    <property type="match status" value="1"/>
</dbReference>
<dbReference type="PANTHER" id="PTHR10903">
    <property type="entry name" value="GTPASE, IMAP FAMILY MEMBER-RELATED"/>
    <property type="match status" value="1"/>
</dbReference>
<dbReference type="OrthoDB" id="8954335at2759"/>
<keyword evidence="4" id="KW-0378">Hydrolase</keyword>
<name>A0A7J0DML0_9ERIC</name>
<dbReference type="InterPro" id="IPR045058">
    <property type="entry name" value="GIMA/IAN/Toc"/>
</dbReference>
<evidence type="ECO:0000313" key="5">
    <source>
        <dbReference type="Proteomes" id="UP000585474"/>
    </source>
</evidence>
<dbReference type="GO" id="GO:0005525">
    <property type="term" value="F:GTP binding"/>
    <property type="evidence" value="ECO:0007669"/>
    <property type="project" value="UniProtKB-KW"/>
</dbReference>
<dbReference type="Gene3D" id="3.40.50.300">
    <property type="entry name" value="P-loop containing nucleotide triphosphate hydrolases"/>
    <property type="match status" value="2"/>
</dbReference>
<dbReference type="Proteomes" id="UP000585474">
    <property type="component" value="Unassembled WGS sequence"/>
</dbReference>
<dbReference type="SUPFAM" id="SSF52540">
    <property type="entry name" value="P-loop containing nucleoside triphosphate hydrolases"/>
    <property type="match status" value="1"/>
</dbReference>
<sequence length="478" mass="51990">MGGSSIDDDWEFASPSNGVRTLVLVGRTGNGKSATGNSILGSKAFKSRASSAGVTSTCELQRTVLKDGQILNVIDTPGPAFQKKKKLPFVACKVCLGKKINDYMIVVFTGGDELEENDEMLEDYLGRECPVPLKLVGEGGLTRCDKTLWDDGKFNGRRPPEWLKESRPSHLVHVGKLEVDETLQVQVLILDLGGCIMGLADALPLWVDSWLTNQLLRSERPMARSLGDSGSPWRDLGTKFLEWTLLQSHTALGQPPPLPPAAVALPLPEYSTIPLGSNFADLSITANGWPKVIATCLAGFVHGLVRIFLHCHYFGFYAIDILRPLTCLGLRCLCTASAASCNLLPRIAFAVDISMPLPVRVFQLFLSIFLCVGICQCSTVLGSPKVISTRSSNFKVVDLCLSLDLLNSCVGPVESSLNLLIVLRPVQDLLDWSGSGFSLILDRLSKFWTGWILFQHFVAPTTGRAYAGSVGVWLLLDP</sequence>
<dbReference type="EMBL" id="BJWL01000313">
    <property type="protein sequence ID" value="GFS38462.1"/>
    <property type="molecule type" value="Genomic_DNA"/>
</dbReference>
<keyword evidence="2" id="KW-0342">GTP-binding</keyword>
<dbReference type="GO" id="GO:0016787">
    <property type="term" value="F:hydrolase activity"/>
    <property type="evidence" value="ECO:0007669"/>
    <property type="project" value="UniProtKB-KW"/>
</dbReference>
<reference evidence="5" key="1">
    <citation type="submission" date="2019-07" db="EMBL/GenBank/DDBJ databases">
        <title>De Novo Assembly of kiwifruit Actinidia rufa.</title>
        <authorList>
            <person name="Sugita-Konishi S."/>
            <person name="Sato K."/>
            <person name="Mori E."/>
            <person name="Abe Y."/>
            <person name="Kisaki G."/>
            <person name="Hamano K."/>
            <person name="Suezawa K."/>
            <person name="Otani M."/>
            <person name="Fukuda T."/>
            <person name="Manabe T."/>
            <person name="Gomi K."/>
            <person name="Tabuchi M."/>
            <person name="Akimitsu K."/>
            <person name="Kataoka I."/>
        </authorList>
    </citation>
    <scope>NUCLEOTIDE SEQUENCE [LARGE SCALE GENOMIC DNA]</scope>
    <source>
        <strain evidence="5">cv. Fuchu</strain>
    </source>
</reference>
<feature type="domain" description="AIG1-type G" evidence="3">
    <location>
        <begin position="92"/>
        <end position="136"/>
    </location>
</feature>
<dbReference type="AlphaFoldDB" id="A0A7J0DML0"/>
<evidence type="ECO:0000256" key="2">
    <source>
        <dbReference type="ARBA" id="ARBA00023134"/>
    </source>
</evidence>
<evidence type="ECO:0000256" key="1">
    <source>
        <dbReference type="ARBA" id="ARBA00022741"/>
    </source>
</evidence>
<dbReference type="InterPro" id="IPR006703">
    <property type="entry name" value="G_AIG1"/>
</dbReference>
<feature type="domain" description="AIG1-type G" evidence="3">
    <location>
        <begin position="21"/>
        <end position="78"/>
    </location>
</feature>
<accession>A0A7J0DML0</accession>
<evidence type="ECO:0000313" key="4">
    <source>
        <dbReference type="EMBL" id="GFS38462.1"/>
    </source>
</evidence>
<gene>
    <name evidence="4" type="ORF">Acr_00g0057590</name>
</gene>
<comment type="caution">
    <text evidence="4">The sequence shown here is derived from an EMBL/GenBank/DDBJ whole genome shotgun (WGS) entry which is preliminary data.</text>
</comment>